<evidence type="ECO:0000313" key="2">
    <source>
        <dbReference type="Proteomes" id="UP000433471"/>
    </source>
</evidence>
<evidence type="ECO:0000313" key="1">
    <source>
        <dbReference type="EMBL" id="QGZ16119.1"/>
    </source>
</evidence>
<sequence length="112" mass="13073">MFDANAAYIQIGEKFFAEVHESNEQLELLGVKRGMIVLCEHVSILEDTPRFPNLTKIWLQKDSEPVEYQFNYSHDYAWLVYSGRPNGHGFINEKWKAKAFEFMLGAWELNQG</sequence>
<dbReference type="EMBL" id="MN718199">
    <property type="protein sequence ID" value="QGZ16119.1"/>
    <property type="molecule type" value="Genomic_DNA"/>
</dbReference>
<name>A0A6B9J9H3_9CAUD</name>
<protein>
    <submittedName>
        <fullName evidence="1">Uncharacterized protein</fullName>
    </submittedName>
</protein>
<gene>
    <name evidence="1" type="ORF">Kuja_1280</name>
</gene>
<accession>A0A6B9J9H3</accession>
<keyword evidence="2" id="KW-1185">Reference proteome</keyword>
<proteinExistence type="predicted"/>
<organism evidence="1 2">
    <name type="scientific">Vibrio phage vB_VchM_Kuja</name>
    <dbReference type="NCBI Taxonomy" id="2686437"/>
    <lineage>
        <taxon>Viruses</taxon>
        <taxon>Duplodnaviria</taxon>
        <taxon>Heunggongvirae</taxon>
        <taxon>Uroviricota</taxon>
        <taxon>Caudoviricetes</taxon>
        <taxon>Pantevenvirales</taxon>
        <taxon>Ackermannviridae</taxon>
        <taxon>Kujavirus</taxon>
        <taxon>Kujavirus kuja</taxon>
    </lineage>
</organism>
<reference evidence="1 2" key="1">
    <citation type="submission" date="2019-11" db="EMBL/GenBank/DDBJ databases">
        <title>Characterization of a novel member of the family Ackermannviridae.</title>
        <authorList>
            <person name="Maina A.N."/>
            <person name="Mwaura F.B."/>
            <person name="Jumba M."/>
        </authorList>
    </citation>
    <scope>NUCLEOTIDE SEQUENCE [LARGE SCALE GENOMIC DNA]</scope>
</reference>
<dbReference type="Proteomes" id="UP000433471">
    <property type="component" value="Segment"/>
</dbReference>